<keyword evidence="4" id="KW-0645">Protease</keyword>
<dbReference type="GO" id="GO:0008236">
    <property type="term" value="F:serine-type peptidase activity"/>
    <property type="evidence" value="ECO:0007669"/>
    <property type="project" value="UniProtKB-KW"/>
</dbReference>
<dbReference type="GO" id="GO:0006508">
    <property type="term" value="P:proteolysis"/>
    <property type="evidence" value="ECO:0007669"/>
    <property type="project" value="UniProtKB-KW"/>
</dbReference>
<comment type="similarity">
    <text evidence="2">Belongs to the peptidase S51 family.</text>
</comment>
<comment type="subcellular location">
    <subcellularLocation>
        <location evidence="1">Cytoplasm</location>
    </subcellularLocation>
</comment>
<evidence type="ECO:0000256" key="1">
    <source>
        <dbReference type="ARBA" id="ARBA00004496"/>
    </source>
</evidence>
<organism evidence="11 12">
    <name type="scientific">Trinickia violacea</name>
    <dbReference type="NCBI Taxonomy" id="2571746"/>
    <lineage>
        <taxon>Bacteria</taxon>
        <taxon>Pseudomonadati</taxon>
        <taxon>Pseudomonadota</taxon>
        <taxon>Betaproteobacteria</taxon>
        <taxon>Burkholderiales</taxon>
        <taxon>Burkholderiaceae</taxon>
        <taxon>Trinickia</taxon>
    </lineage>
</organism>
<dbReference type="FunFam" id="3.40.50.880:FF:000007">
    <property type="entry name" value="Peptidase E"/>
    <property type="match status" value="1"/>
</dbReference>
<sequence length="251" mass="27057">MTQRILLMSSSRKDNLGYLEHAAEQIHTVLKHEARKIVFVPFAGVAFGFDAYEAIVKPTFETLGYALESIHRSANPTLAIEQADAIAVGGGNTFALLKRMYEADIVDAIRAKVHAGTPYIGWSAGSNVACPTIRTTNDMPIVQPPTLRALGLVPFQINPHFISGKPAGHNGESREERLAEFLEINAPEQVFALPEGSALYSDGTNGTVLGERGALHFTGKDAIVKIAEGETFPLAQIIGPADLADWPALRI</sequence>
<dbReference type="InterPro" id="IPR029062">
    <property type="entry name" value="Class_I_gatase-like"/>
</dbReference>
<evidence type="ECO:0000256" key="7">
    <source>
        <dbReference type="ARBA" id="ARBA00022997"/>
    </source>
</evidence>
<keyword evidence="12" id="KW-1185">Reference proteome</keyword>
<name>A0A4P8IWF0_9BURK</name>
<dbReference type="GO" id="GO:0005737">
    <property type="term" value="C:cytoplasm"/>
    <property type="evidence" value="ECO:0007669"/>
    <property type="project" value="UniProtKB-SubCell"/>
</dbReference>
<dbReference type="RefSeq" id="WP_137334998.1">
    <property type="nucleotide sequence ID" value="NZ_CP040078.1"/>
</dbReference>
<dbReference type="GO" id="GO:0016805">
    <property type="term" value="F:dipeptidase activity"/>
    <property type="evidence" value="ECO:0007669"/>
    <property type="project" value="UniProtKB-KW"/>
</dbReference>
<keyword evidence="5 11" id="KW-0378">Hydrolase</keyword>
<dbReference type="Gene3D" id="3.40.50.880">
    <property type="match status" value="1"/>
</dbReference>
<dbReference type="CDD" id="cd03146">
    <property type="entry name" value="GAT1_Peptidase_E"/>
    <property type="match status" value="1"/>
</dbReference>
<dbReference type="NCBIfam" id="NF003642">
    <property type="entry name" value="PRK05282.1"/>
    <property type="match status" value="1"/>
</dbReference>
<dbReference type="EC" id="3.4.13.21" evidence="9"/>
<dbReference type="AlphaFoldDB" id="A0A4P8IWF0"/>
<gene>
    <name evidence="11" type="primary">pepE</name>
    <name evidence="11" type="ORF">FAZ95_23890</name>
</gene>
<dbReference type="SUPFAM" id="SSF52317">
    <property type="entry name" value="Class I glutamine amidotransferase-like"/>
    <property type="match status" value="1"/>
</dbReference>
<dbReference type="Proteomes" id="UP000298656">
    <property type="component" value="Chromosome 2"/>
</dbReference>
<evidence type="ECO:0000313" key="11">
    <source>
        <dbReference type="EMBL" id="QCP52225.1"/>
    </source>
</evidence>
<dbReference type="Pfam" id="PF03575">
    <property type="entry name" value="Peptidase_S51"/>
    <property type="match status" value="1"/>
</dbReference>
<protein>
    <recommendedName>
        <fullName evidence="9">dipeptidase E</fullName>
        <ecNumber evidence="9">3.4.13.21</ecNumber>
    </recommendedName>
    <alternativeName>
        <fullName evidence="10">Asp-specific dipeptidase</fullName>
    </alternativeName>
</protein>
<reference evidence="11 12" key="1">
    <citation type="submission" date="2019-05" db="EMBL/GenBank/DDBJ databases">
        <title>Burkholderia sp. DHOD12, isolated from subtropical forest soil.</title>
        <authorList>
            <person name="Gao Z.-H."/>
            <person name="Qiu L.-H."/>
        </authorList>
    </citation>
    <scope>NUCLEOTIDE SEQUENCE [LARGE SCALE GENOMIC DNA]</scope>
    <source>
        <strain evidence="11 12">DHOD12</strain>
    </source>
</reference>
<evidence type="ECO:0000256" key="6">
    <source>
        <dbReference type="ARBA" id="ARBA00022825"/>
    </source>
</evidence>
<evidence type="ECO:0000256" key="3">
    <source>
        <dbReference type="ARBA" id="ARBA00022490"/>
    </source>
</evidence>
<keyword evidence="7 11" id="KW-0224">Dipeptidase</keyword>
<dbReference type="EMBL" id="CP040078">
    <property type="protein sequence ID" value="QCP52225.1"/>
    <property type="molecule type" value="Genomic_DNA"/>
</dbReference>
<comment type="catalytic activity">
    <reaction evidence="8">
        <text>Dipeptidase E catalyzes the hydrolysis of dipeptides Asp-|-Xaa. It does not act on peptides with N-terminal Glu, Asn or Gln, nor does it cleave isoaspartyl peptides.</text>
        <dbReference type="EC" id="3.4.13.21"/>
    </reaction>
</comment>
<evidence type="ECO:0000256" key="9">
    <source>
        <dbReference type="ARBA" id="ARBA00066675"/>
    </source>
</evidence>
<dbReference type="OrthoDB" id="3373764at2"/>
<proteinExistence type="inferred from homology"/>
<keyword evidence="3" id="KW-0963">Cytoplasm</keyword>
<dbReference type="PANTHER" id="PTHR20842:SF0">
    <property type="entry name" value="ALPHA-ASPARTYL DIPEPTIDASE"/>
    <property type="match status" value="1"/>
</dbReference>
<evidence type="ECO:0000256" key="2">
    <source>
        <dbReference type="ARBA" id="ARBA00006534"/>
    </source>
</evidence>
<evidence type="ECO:0000313" key="12">
    <source>
        <dbReference type="Proteomes" id="UP000298656"/>
    </source>
</evidence>
<evidence type="ECO:0000256" key="4">
    <source>
        <dbReference type="ARBA" id="ARBA00022670"/>
    </source>
</evidence>
<dbReference type="InterPro" id="IPR005320">
    <property type="entry name" value="Peptidase_S51"/>
</dbReference>
<dbReference type="PANTHER" id="PTHR20842">
    <property type="entry name" value="PROTEASE S51 ALPHA-ASPARTYL DIPEPTIDASE"/>
    <property type="match status" value="1"/>
</dbReference>
<dbReference type="KEGG" id="tvl:FAZ95_23890"/>
<keyword evidence="6" id="KW-0720">Serine protease</keyword>
<evidence type="ECO:0000256" key="10">
    <source>
        <dbReference type="ARBA" id="ARBA00075877"/>
    </source>
</evidence>
<accession>A0A4P8IWF0</accession>
<evidence type="ECO:0000256" key="8">
    <source>
        <dbReference type="ARBA" id="ARBA00050239"/>
    </source>
</evidence>
<evidence type="ECO:0000256" key="5">
    <source>
        <dbReference type="ARBA" id="ARBA00022801"/>
    </source>
</evidence>